<dbReference type="PANTHER" id="PTHR11695">
    <property type="entry name" value="ALCOHOL DEHYDROGENASE RELATED"/>
    <property type="match status" value="1"/>
</dbReference>
<dbReference type="CDD" id="cd08267">
    <property type="entry name" value="MDR1"/>
    <property type="match status" value="1"/>
</dbReference>
<feature type="domain" description="Enoyl reductase (ER)" evidence="1">
    <location>
        <begin position="10"/>
        <end position="318"/>
    </location>
</feature>
<dbReference type="SUPFAM" id="SSF51735">
    <property type="entry name" value="NAD(P)-binding Rossmann-fold domains"/>
    <property type="match status" value="1"/>
</dbReference>
<dbReference type="InterPro" id="IPR036291">
    <property type="entry name" value="NAD(P)-bd_dom_sf"/>
</dbReference>
<evidence type="ECO:0000313" key="2">
    <source>
        <dbReference type="EMBL" id="WDR06881.1"/>
    </source>
</evidence>
<dbReference type="InterPro" id="IPR011032">
    <property type="entry name" value="GroES-like_sf"/>
</dbReference>
<keyword evidence="3" id="KW-1185">Reference proteome</keyword>
<dbReference type="EMBL" id="CP118247">
    <property type="protein sequence ID" value="WDR06881.1"/>
    <property type="molecule type" value="Genomic_DNA"/>
</dbReference>
<protein>
    <submittedName>
        <fullName evidence="2">NAD(P)-dependent alcohol dehydrogenase</fullName>
    </submittedName>
</protein>
<dbReference type="Proteomes" id="UP001222118">
    <property type="component" value="Chromosome"/>
</dbReference>
<dbReference type="Pfam" id="PF13602">
    <property type="entry name" value="ADH_zinc_N_2"/>
    <property type="match status" value="1"/>
</dbReference>
<dbReference type="Gene3D" id="3.90.180.10">
    <property type="entry name" value="Medium-chain alcohol dehydrogenases, catalytic domain"/>
    <property type="match status" value="1"/>
</dbReference>
<proteinExistence type="predicted"/>
<dbReference type="PANTHER" id="PTHR11695:SF648">
    <property type="entry name" value="ZINC-BINDING OXIDOREDUCTASE"/>
    <property type="match status" value="1"/>
</dbReference>
<dbReference type="Gene3D" id="3.40.50.720">
    <property type="entry name" value="NAD(P)-binding Rossmann-like Domain"/>
    <property type="match status" value="1"/>
</dbReference>
<sequence>MKAAVHNAYGAPEVIKIIDVDRPEPKAGEVLVKIHAATVSSGDARLRAFDIPKPYRLIGRLIFGITRPRKPVLGYDFAGTVAALGAGATRFKVGDAVFGSHGFGSHAEYKCVPEKKAITHMPEGMRFEEAAAIPFGGLTARSFWRQGKLEAGHKVLVIGASGAVGSAAVQLAHNAGAHVTAVCSAANAELVSRLGADHVIDYNSEDFTKGSDRYDIIFDTVGAVSFAEGRKALTPDGVFMAAIAGKGDTGAGFKAKFNSKQRLIAGSYPETLEDIEALRDMAAAGDYVAVIDHEYRFDQIVEAHHRVDSKRKRGNVVLSMIPKLAIAA</sequence>
<name>A0ABY7YZW6_9HYPH</name>
<gene>
    <name evidence="2" type="ORF">PSQ90_05375</name>
</gene>
<dbReference type="RefSeq" id="WP_282212394.1">
    <property type="nucleotide sequence ID" value="NZ_CP118247.1"/>
</dbReference>
<organism evidence="2 3">
    <name type="scientific">Devosia rhodophyticola</name>
    <dbReference type="NCBI Taxonomy" id="3026423"/>
    <lineage>
        <taxon>Bacteria</taxon>
        <taxon>Pseudomonadati</taxon>
        <taxon>Pseudomonadota</taxon>
        <taxon>Alphaproteobacteria</taxon>
        <taxon>Hyphomicrobiales</taxon>
        <taxon>Devosiaceae</taxon>
        <taxon>Devosia</taxon>
    </lineage>
</organism>
<evidence type="ECO:0000313" key="3">
    <source>
        <dbReference type="Proteomes" id="UP001222118"/>
    </source>
</evidence>
<dbReference type="InterPro" id="IPR013154">
    <property type="entry name" value="ADH-like_N"/>
</dbReference>
<reference evidence="2 3" key="1">
    <citation type="submission" date="2023-02" db="EMBL/GenBank/DDBJ databases">
        <title>Devosia chondri sp. nov., isolated from the phycosphere of marine algae.</title>
        <authorList>
            <person name="Kim J.M."/>
            <person name="Lee J.K."/>
            <person name="Choi B.J."/>
            <person name="Bayburt H."/>
            <person name="Jeon C.O."/>
        </authorList>
    </citation>
    <scope>NUCLEOTIDE SEQUENCE [LARGE SCALE GENOMIC DNA]</scope>
    <source>
        <strain evidence="2 3">G2-5</strain>
    </source>
</reference>
<dbReference type="InterPro" id="IPR050700">
    <property type="entry name" value="YIM1/Zinc_Alcohol_DH_Fams"/>
</dbReference>
<dbReference type="SMART" id="SM00829">
    <property type="entry name" value="PKS_ER"/>
    <property type="match status" value="1"/>
</dbReference>
<dbReference type="InterPro" id="IPR020843">
    <property type="entry name" value="ER"/>
</dbReference>
<accession>A0ABY7YZW6</accession>
<dbReference type="SUPFAM" id="SSF50129">
    <property type="entry name" value="GroES-like"/>
    <property type="match status" value="1"/>
</dbReference>
<evidence type="ECO:0000259" key="1">
    <source>
        <dbReference type="SMART" id="SM00829"/>
    </source>
</evidence>
<dbReference type="Pfam" id="PF08240">
    <property type="entry name" value="ADH_N"/>
    <property type="match status" value="1"/>
</dbReference>